<dbReference type="Proteomes" id="UP001159428">
    <property type="component" value="Unassembled WGS sequence"/>
</dbReference>
<evidence type="ECO:0000256" key="1">
    <source>
        <dbReference type="ARBA" id="ARBA00004370"/>
    </source>
</evidence>
<keyword evidence="6" id="KW-0472">Membrane</keyword>
<comment type="similarity">
    <text evidence="2">Belongs to the polycystin family.</text>
</comment>
<proteinExistence type="inferred from homology"/>
<evidence type="ECO:0000259" key="7">
    <source>
        <dbReference type="PROSITE" id="PS51111"/>
    </source>
</evidence>
<sequence length="509" mass="55354">DFPVTIRDISKDKYLATTVKRSEKSIHQAIIEDLPDKPVLESVMEWRLISEQELAASESPVGTLVSQGTAQWNINRRSVPSGNYLVTFTVSIRVGDPASSETLKAFDYGFIKVIAAPLRAIIDGGSSVLWGSRDAVTVDGSLSYDGDVGPGNSSGLKFTWSCYRLGDNTSVSNNCFGSFKGDVTLTSIEIIPRGLKIRHPYVLRLTVSRDDRSHFAEIIFEIAAGEIPQVSLRCFVDCGKVVSASNKFRVTSECLNSPCISSEYIWQLMRLNDDSKQLGRIAILPNMTSTAINATNMIIKKKSLQSSSKYALNLTVIPPGGTAGFAVLEFETAGQPHSGYCVPSAVVGFSLETKFSFECFEWQDKNKPLSYEFRVGDEPISYGTSAKSVSTVLPSGSPENDYQLSINVIIKNAVGVAVVKKLSVKVVPSTQLDPCRSQIEEVSSKLKGFVIGDDSDLDKFLKKGEISQASQLAITVLQSANEETKCGQTLGQDTKTLVGLLTVIIFFSN</sequence>
<organism evidence="8 9">
    <name type="scientific">Pocillopora meandrina</name>
    <dbReference type="NCBI Taxonomy" id="46732"/>
    <lineage>
        <taxon>Eukaryota</taxon>
        <taxon>Metazoa</taxon>
        <taxon>Cnidaria</taxon>
        <taxon>Anthozoa</taxon>
        <taxon>Hexacorallia</taxon>
        <taxon>Scleractinia</taxon>
        <taxon>Astrocoeniina</taxon>
        <taxon>Pocilloporidae</taxon>
        <taxon>Pocillopora</taxon>
    </lineage>
</organism>
<accession>A0AAU9X8H1</accession>
<keyword evidence="9" id="KW-1185">Reference proteome</keyword>
<dbReference type="AlphaFoldDB" id="A0AAU9X8H1"/>
<dbReference type="PANTHER" id="PTHR46730:SF1">
    <property type="entry name" value="PLAT DOMAIN-CONTAINING PROTEIN"/>
    <property type="match status" value="1"/>
</dbReference>
<dbReference type="Pfam" id="PF02010">
    <property type="entry name" value="REJ"/>
    <property type="match status" value="1"/>
</dbReference>
<dbReference type="PANTHER" id="PTHR46730">
    <property type="entry name" value="POLYCYSTIN-1"/>
    <property type="match status" value="1"/>
</dbReference>
<gene>
    <name evidence="8" type="ORF">PMEA_00019325</name>
</gene>
<keyword evidence="5" id="KW-1133">Transmembrane helix</keyword>
<evidence type="ECO:0000256" key="2">
    <source>
        <dbReference type="ARBA" id="ARBA00007200"/>
    </source>
</evidence>
<reference evidence="8 9" key="1">
    <citation type="submission" date="2022-05" db="EMBL/GenBank/DDBJ databases">
        <authorList>
            <consortium name="Genoscope - CEA"/>
            <person name="William W."/>
        </authorList>
    </citation>
    <scope>NUCLEOTIDE SEQUENCE [LARGE SCALE GENOMIC DNA]</scope>
</reference>
<name>A0AAU9X8H1_9CNID</name>
<protein>
    <recommendedName>
        <fullName evidence="7">REJ domain-containing protein</fullName>
    </recommendedName>
</protein>
<comment type="caution">
    <text evidence="8">The sequence shown here is derived from an EMBL/GenBank/DDBJ whole genome shotgun (WGS) entry which is preliminary data.</text>
</comment>
<comment type="subcellular location">
    <subcellularLocation>
        <location evidence="1">Membrane</location>
    </subcellularLocation>
</comment>
<feature type="non-terminal residue" evidence="8">
    <location>
        <position position="1"/>
    </location>
</feature>
<keyword evidence="4" id="KW-0677">Repeat</keyword>
<evidence type="ECO:0000313" key="8">
    <source>
        <dbReference type="EMBL" id="CAH3140628.1"/>
    </source>
</evidence>
<dbReference type="InterPro" id="IPR002859">
    <property type="entry name" value="PKD/REJ-like"/>
</dbReference>
<dbReference type="GO" id="GO:0006816">
    <property type="term" value="P:calcium ion transport"/>
    <property type="evidence" value="ECO:0007669"/>
    <property type="project" value="TreeGrafter"/>
</dbReference>
<evidence type="ECO:0000256" key="5">
    <source>
        <dbReference type="ARBA" id="ARBA00022989"/>
    </source>
</evidence>
<dbReference type="EMBL" id="CALNXJ010000034">
    <property type="protein sequence ID" value="CAH3140628.1"/>
    <property type="molecule type" value="Genomic_DNA"/>
</dbReference>
<dbReference type="GO" id="GO:0005261">
    <property type="term" value="F:monoatomic cation channel activity"/>
    <property type="evidence" value="ECO:0007669"/>
    <property type="project" value="TreeGrafter"/>
</dbReference>
<keyword evidence="3" id="KW-0812">Transmembrane</keyword>
<evidence type="ECO:0000256" key="6">
    <source>
        <dbReference type="ARBA" id="ARBA00023136"/>
    </source>
</evidence>
<dbReference type="InterPro" id="IPR014010">
    <property type="entry name" value="REJ_dom"/>
</dbReference>
<evidence type="ECO:0000256" key="3">
    <source>
        <dbReference type="ARBA" id="ARBA00022692"/>
    </source>
</evidence>
<feature type="domain" description="REJ" evidence="7">
    <location>
        <begin position="1"/>
        <end position="509"/>
    </location>
</feature>
<dbReference type="GO" id="GO:0005886">
    <property type="term" value="C:plasma membrane"/>
    <property type="evidence" value="ECO:0007669"/>
    <property type="project" value="TreeGrafter"/>
</dbReference>
<dbReference type="PROSITE" id="PS51111">
    <property type="entry name" value="REJ"/>
    <property type="match status" value="1"/>
</dbReference>
<evidence type="ECO:0000256" key="4">
    <source>
        <dbReference type="ARBA" id="ARBA00022737"/>
    </source>
</evidence>
<evidence type="ECO:0000313" key="9">
    <source>
        <dbReference type="Proteomes" id="UP001159428"/>
    </source>
</evidence>